<name>A0A7S0KZM9_9STRA</name>
<reference evidence="1" key="1">
    <citation type="submission" date="2021-01" db="EMBL/GenBank/DDBJ databases">
        <authorList>
            <person name="Corre E."/>
            <person name="Pelletier E."/>
            <person name="Niang G."/>
            <person name="Scheremetjew M."/>
            <person name="Finn R."/>
            <person name="Kale V."/>
            <person name="Holt S."/>
            <person name="Cochrane G."/>
            <person name="Meng A."/>
            <person name="Brown T."/>
            <person name="Cohen L."/>
        </authorList>
    </citation>
    <scope>NUCLEOTIDE SEQUENCE</scope>
</reference>
<sequence>MLDLPIDQQIERIRGDLHVLRSKITYEEDIYQNQVTQLQMKQEHTRQIYSLLLKFSQNNFDMCNRAVKQVHQDEQAPPHIISLEANLCSVIHHLGKIHIQTKLVNEQSYDTAKIHMAGVGHHAEMAAIKEVELLK</sequence>
<gene>
    <name evidence="1" type="ORF">AGLA0713_LOCUS1237</name>
</gene>
<dbReference type="AlphaFoldDB" id="A0A7S0KZM9"/>
<proteinExistence type="predicted"/>
<dbReference type="EMBL" id="HBEX01001848">
    <property type="protein sequence ID" value="CAD8596409.1"/>
    <property type="molecule type" value="Transcribed_RNA"/>
</dbReference>
<protein>
    <submittedName>
        <fullName evidence="1">Uncharacterized protein</fullName>
    </submittedName>
</protein>
<accession>A0A7S0KZM9</accession>
<organism evidence="1">
    <name type="scientific">Asterionellopsis glacialis</name>
    <dbReference type="NCBI Taxonomy" id="33640"/>
    <lineage>
        <taxon>Eukaryota</taxon>
        <taxon>Sar</taxon>
        <taxon>Stramenopiles</taxon>
        <taxon>Ochrophyta</taxon>
        <taxon>Bacillariophyta</taxon>
        <taxon>Fragilariophyceae</taxon>
        <taxon>Fragilariophycidae</taxon>
        <taxon>Fragilariales</taxon>
        <taxon>Fragilariaceae</taxon>
        <taxon>Asterionellopsis</taxon>
    </lineage>
</organism>
<evidence type="ECO:0000313" key="1">
    <source>
        <dbReference type="EMBL" id="CAD8596409.1"/>
    </source>
</evidence>